<evidence type="ECO:0000313" key="1">
    <source>
        <dbReference type="EMBL" id="SHH93315.1"/>
    </source>
</evidence>
<dbReference type="Proteomes" id="UP000183995">
    <property type="component" value="Unassembled WGS sequence"/>
</dbReference>
<accession>A0A1M5X070</accession>
<dbReference type="AlphaFoldDB" id="A0A1M5X070"/>
<reference evidence="1 2" key="1">
    <citation type="submission" date="2016-11" db="EMBL/GenBank/DDBJ databases">
        <authorList>
            <person name="Jaros S."/>
            <person name="Januszkiewicz K."/>
            <person name="Wedrychowicz H."/>
        </authorList>
    </citation>
    <scope>NUCLEOTIDE SEQUENCE [LARGE SCALE GENOMIC DNA]</scope>
    <source>
        <strain evidence="1 2">DSM 10068</strain>
    </source>
</reference>
<keyword evidence="2" id="KW-1185">Reference proteome</keyword>
<sequence length="91" mass="10177">MSSCVTNYRFICRPGGKLCEASPSVSGLFDKQKKDGFPSFFALAMFWAMVQVDLDRLPLARLTIQSRMTAPTVATTRLQKLKPVMPVPPKR</sequence>
<organism evidence="1 2">
    <name type="scientific">Sporobacter termitidis DSM 10068</name>
    <dbReference type="NCBI Taxonomy" id="1123282"/>
    <lineage>
        <taxon>Bacteria</taxon>
        <taxon>Bacillati</taxon>
        <taxon>Bacillota</taxon>
        <taxon>Clostridia</taxon>
        <taxon>Eubacteriales</taxon>
        <taxon>Oscillospiraceae</taxon>
        <taxon>Sporobacter</taxon>
    </lineage>
</organism>
<protein>
    <submittedName>
        <fullName evidence="1">Uncharacterized protein</fullName>
    </submittedName>
</protein>
<evidence type="ECO:0000313" key="2">
    <source>
        <dbReference type="Proteomes" id="UP000183995"/>
    </source>
</evidence>
<proteinExistence type="predicted"/>
<name>A0A1M5X070_9FIRM</name>
<dbReference type="EMBL" id="FQXV01000004">
    <property type="protein sequence ID" value="SHH93315.1"/>
    <property type="molecule type" value="Genomic_DNA"/>
</dbReference>
<gene>
    <name evidence="1" type="ORF">SAMN02745823_01507</name>
</gene>